<dbReference type="EMBL" id="SMOG01000008">
    <property type="protein sequence ID" value="TDF73155.1"/>
    <property type="molecule type" value="Genomic_DNA"/>
</dbReference>
<comment type="caution">
    <text evidence="1">The sequence shown here is derived from an EMBL/GenBank/DDBJ whole genome shotgun (WGS) entry which is preliminary data.</text>
</comment>
<organism evidence="1 2">
    <name type="scientific">Candidatus Syntrophosphaera thermopropionivorans</name>
    <dbReference type="NCBI Taxonomy" id="2593015"/>
    <lineage>
        <taxon>Bacteria</taxon>
        <taxon>Pseudomonadati</taxon>
        <taxon>Candidatus Cloacimonadota</taxon>
        <taxon>Candidatus Cloacimonadia</taxon>
        <taxon>Candidatus Cloacimonadales</taxon>
        <taxon>Candidatus Cloacimonadaceae</taxon>
        <taxon>Candidatus Syntrophosphaera</taxon>
    </lineage>
</organism>
<name>A0AC61QJA2_9BACT</name>
<reference evidence="1" key="1">
    <citation type="submission" date="2019-03" db="EMBL/GenBank/DDBJ databases">
        <title>Candidatus Syntrophosphaera thermopropionivorans: a novel player in syntrophic propionate oxidation during anaerobic digestion.</title>
        <authorList>
            <person name="Dyksma S."/>
        </authorList>
    </citation>
    <scope>NUCLEOTIDE SEQUENCE</scope>
    <source>
        <strain evidence="1">W5</strain>
    </source>
</reference>
<gene>
    <name evidence="1" type="ORF">E0946_03835</name>
</gene>
<evidence type="ECO:0000313" key="2">
    <source>
        <dbReference type="Proteomes" id="UP000294588"/>
    </source>
</evidence>
<sequence>MRKSAVITIGNEILLGKTVNTNLTFLAQELANLGLPVDYSVTIKDEATAIHQALRQCWEKYDVVITTGGLGPTTDDITKQEIASFFGKKLVFNEEVWEQVQKIFAARNMPTPEINRSQAMVPEDFIALKNERGTAPGLFYEEGEKSFFAFAGVPVEMKHIFLTQAKPILEKKYGTQDKVIQRTIHTFGIAESALAELLSDFQPPENVNFAWLPQPGRVDLRFYGTDAQAIEKVFNECYSRVQTYAWGFDDDTPVSVLHRILREKKLYLSVAESCTGGLVQKMVTDLAGSSDVFLGGVVSYANEIKVKILKVKPGTLNKYGAVSEECAREMVTGVRDLTDSDIAISTTGIAGPEGGTAEKPVGMVCFGFSVHNDIWSITHIFNGDREIIRQQAAEFALLNLIKYLQGHKF</sequence>
<proteinExistence type="predicted"/>
<protein>
    <submittedName>
        <fullName evidence="1">Competence/damage-inducible protein A</fullName>
    </submittedName>
</protein>
<dbReference type="Proteomes" id="UP000294588">
    <property type="component" value="Unassembled WGS sequence"/>
</dbReference>
<accession>A0AC61QJA2</accession>
<evidence type="ECO:0000313" key="1">
    <source>
        <dbReference type="EMBL" id="TDF73155.1"/>
    </source>
</evidence>
<keyword evidence="2" id="KW-1185">Reference proteome</keyword>